<evidence type="ECO:0000313" key="10">
    <source>
        <dbReference type="EMBL" id="MBB3967165.1"/>
    </source>
</evidence>
<dbReference type="Proteomes" id="UP000582090">
    <property type="component" value="Unassembled WGS sequence"/>
</dbReference>
<dbReference type="PANTHER" id="PTHR37937">
    <property type="entry name" value="CONJUGATIVE TRANSFER: DNA TRANSPORT"/>
    <property type="match status" value="1"/>
</dbReference>
<dbReference type="InterPro" id="IPR051539">
    <property type="entry name" value="T4SS-coupling_protein"/>
</dbReference>
<evidence type="ECO:0000256" key="2">
    <source>
        <dbReference type="ARBA" id="ARBA00008806"/>
    </source>
</evidence>
<dbReference type="RefSeq" id="WP_183902588.1">
    <property type="nucleotide sequence ID" value="NZ_JACIDW010000034.1"/>
</dbReference>
<dbReference type="InterPro" id="IPR003688">
    <property type="entry name" value="TraG/VirD4"/>
</dbReference>
<comment type="similarity">
    <text evidence="2">Belongs to the VirD4/TraG family.</text>
</comment>
<proteinExistence type="inferred from homology"/>
<evidence type="ECO:0000256" key="1">
    <source>
        <dbReference type="ARBA" id="ARBA00004651"/>
    </source>
</evidence>
<organism evidence="10 11">
    <name type="scientific">Rhizobium metallidurans</name>
    <dbReference type="NCBI Taxonomy" id="1265931"/>
    <lineage>
        <taxon>Bacteria</taxon>
        <taxon>Pseudomonadati</taxon>
        <taxon>Pseudomonadota</taxon>
        <taxon>Alphaproteobacteria</taxon>
        <taxon>Hyphomicrobiales</taxon>
        <taxon>Rhizobiaceae</taxon>
        <taxon>Rhizobium/Agrobacterium group</taxon>
        <taxon>Rhizobium</taxon>
    </lineage>
</organism>
<dbReference type="EMBL" id="JACIDW010000034">
    <property type="protein sequence ID" value="MBB3967165.1"/>
    <property type="molecule type" value="Genomic_DNA"/>
</dbReference>
<keyword evidence="3" id="KW-1003">Cell membrane</keyword>
<sequence length="538" mass="59540">MDVLNALAIAVYQTTRWSFIILWFLIRLPFLLGGRINRLRRKGGTHGSARWSSRFEQWWYGAIRGEGVILGRGAFGRLVRFSKDGMVMVFATMGAGKGIGVVIPSLLTYRGSMVVTDPKGENYAITRARRRTFGKVRMLDPSDMAHSERFNPMDIIRAGTPNEADDARGLASLMMKPDARESHWDDKAESTLQALILHALQEPLPSRNLATVRRLSVGSKETFIDTLEDIATRSPSMTAREIASGAITSSIGKDGDFSPEFSSILSNLQKATEPWSAGAPAGMLSASSTFDLSELVTDVSTLFLCVDEELLTVYERWLRVMVGCVLKTLTRAKTARPKRKVVMLLDEVAVLGRLEPLEKQSGLLRAYCTPVLIWQNMPQVERVYGHAAASFLANSSARVFFGINDNDTAQYVATMVGHTTTLSSSYGVSKSDGGVRGANRQEGQAESGYYLIDPAEVQRLPLHRAVIKFRHVPFSIQCKRIDYRKVWRWRGLWDKWDGSPTEGFTEPPSLQKAAATASESPFPFQQPPRDPGLSAGSP</sequence>
<gene>
    <name evidence="10" type="ORF">GGQ67_004862</name>
</gene>
<evidence type="ECO:0000256" key="8">
    <source>
        <dbReference type="SAM" id="MobiDB-lite"/>
    </source>
</evidence>
<dbReference type="CDD" id="cd01127">
    <property type="entry name" value="TrwB_TraG_TraD_VirD4"/>
    <property type="match status" value="2"/>
</dbReference>
<evidence type="ECO:0000256" key="5">
    <source>
        <dbReference type="ARBA" id="ARBA00022971"/>
    </source>
</evidence>
<comment type="subcellular location">
    <subcellularLocation>
        <location evidence="1">Cell membrane</location>
        <topology evidence="1">Multi-pass membrane protein</topology>
    </subcellularLocation>
</comment>
<feature type="transmembrane region" description="Helical" evidence="9">
    <location>
        <begin position="6"/>
        <end position="32"/>
    </location>
</feature>
<accession>A0A7W6GDK5</accession>
<feature type="transmembrane region" description="Helical" evidence="9">
    <location>
        <begin position="87"/>
        <end position="107"/>
    </location>
</feature>
<reference evidence="10 11" key="1">
    <citation type="submission" date="2020-08" db="EMBL/GenBank/DDBJ databases">
        <title>Genomic Encyclopedia of Type Strains, Phase IV (KMG-IV): sequencing the most valuable type-strain genomes for metagenomic binning, comparative biology and taxonomic classification.</title>
        <authorList>
            <person name="Goeker M."/>
        </authorList>
    </citation>
    <scope>NUCLEOTIDE SEQUENCE [LARGE SCALE GENOMIC DNA]</scope>
    <source>
        <strain evidence="10 11">DSM 26575</strain>
    </source>
</reference>
<evidence type="ECO:0000256" key="3">
    <source>
        <dbReference type="ARBA" id="ARBA00022475"/>
    </source>
</evidence>
<evidence type="ECO:0000256" key="7">
    <source>
        <dbReference type="ARBA" id="ARBA00023136"/>
    </source>
</evidence>
<keyword evidence="5" id="KW-0184">Conjugation</keyword>
<feature type="region of interest" description="Disordered" evidence="8">
    <location>
        <begin position="498"/>
        <end position="538"/>
    </location>
</feature>
<dbReference type="SUPFAM" id="SSF52540">
    <property type="entry name" value="P-loop containing nucleoside triphosphate hydrolases"/>
    <property type="match status" value="1"/>
</dbReference>
<comment type="caution">
    <text evidence="10">The sequence shown here is derived from an EMBL/GenBank/DDBJ whole genome shotgun (WGS) entry which is preliminary data.</text>
</comment>
<protein>
    <submittedName>
        <fullName evidence="10">Type IV secretion system protein VirD4</fullName>
    </submittedName>
</protein>
<evidence type="ECO:0000256" key="6">
    <source>
        <dbReference type="ARBA" id="ARBA00022989"/>
    </source>
</evidence>
<keyword evidence="6 9" id="KW-1133">Transmembrane helix</keyword>
<evidence type="ECO:0000313" key="11">
    <source>
        <dbReference type="Proteomes" id="UP000582090"/>
    </source>
</evidence>
<dbReference type="InterPro" id="IPR027417">
    <property type="entry name" value="P-loop_NTPase"/>
</dbReference>
<dbReference type="Pfam" id="PF02534">
    <property type="entry name" value="T4SS-DNA_transf"/>
    <property type="match status" value="1"/>
</dbReference>
<dbReference type="Gene3D" id="3.40.50.300">
    <property type="entry name" value="P-loop containing nucleotide triphosphate hydrolases"/>
    <property type="match status" value="1"/>
</dbReference>
<dbReference type="PANTHER" id="PTHR37937:SF1">
    <property type="entry name" value="CONJUGATIVE TRANSFER: DNA TRANSPORT"/>
    <property type="match status" value="1"/>
</dbReference>
<evidence type="ECO:0000256" key="9">
    <source>
        <dbReference type="SAM" id="Phobius"/>
    </source>
</evidence>
<name>A0A7W6GDK5_9HYPH</name>
<dbReference type="AlphaFoldDB" id="A0A7W6GDK5"/>
<dbReference type="GO" id="GO:0005886">
    <property type="term" value="C:plasma membrane"/>
    <property type="evidence" value="ECO:0007669"/>
    <property type="project" value="UniProtKB-SubCell"/>
</dbReference>
<keyword evidence="7 9" id="KW-0472">Membrane</keyword>
<keyword evidence="4 9" id="KW-0812">Transmembrane</keyword>
<evidence type="ECO:0000256" key="4">
    <source>
        <dbReference type="ARBA" id="ARBA00022692"/>
    </source>
</evidence>
<keyword evidence="11" id="KW-1185">Reference proteome</keyword>